<dbReference type="EMBL" id="FXTN01000010">
    <property type="protein sequence ID" value="SMO91240.1"/>
    <property type="molecule type" value="Genomic_DNA"/>
</dbReference>
<dbReference type="AlphaFoldDB" id="A0A521F6V2"/>
<organism evidence="2 3">
    <name type="scientific">Pedobacter westerhofensis</name>
    <dbReference type="NCBI Taxonomy" id="425512"/>
    <lineage>
        <taxon>Bacteria</taxon>
        <taxon>Pseudomonadati</taxon>
        <taxon>Bacteroidota</taxon>
        <taxon>Sphingobacteriia</taxon>
        <taxon>Sphingobacteriales</taxon>
        <taxon>Sphingobacteriaceae</taxon>
        <taxon>Pedobacter</taxon>
    </lineage>
</organism>
<reference evidence="2 3" key="1">
    <citation type="submission" date="2017-05" db="EMBL/GenBank/DDBJ databases">
        <authorList>
            <person name="Varghese N."/>
            <person name="Submissions S."/>
        </authorList>
    </citation>
    <scope>NUCLEOTIDE SEQUENCE [LARGE SCALE GENOMIC DNA]</scope>
    <source>
        <strain evidence="2 3">DSM 19036</strain>
    </source>
</reference>
<evidence type="ECO:0000313" key="3">
    <source>
        <dbReference type="Proteomes" id="UP000320300"/>
    </source>
</evidence>
<gene>
    <name evidence="2" type="ORF">SAMN06265348_110148</name>
</gene>
<feature type="compositionally biased region" description="Polar residues" evidence="1">
    <location>
        <begin position="68"/>
        <end position="79"/>
    </location>
</feature>
<proteinExistence type="predicted"/>
<dbReference type="Proteomes" id="UP000320300">
    <property type="component" value="Unassembled WGS sequence"/>
</dbReference>
<protein>
    <submittedName>
        <fullName evidence="2">Uncharacterized protein</fullName>
    </submittedName>
</protein>
<sequence>MKQRAAHNVYYIFTTNHTIMITPEDNASFNEEEADEQFSQQDVQSDGIDAVPPSEEDIAASDIDNLSQADKASESSFTLNVDKGIAPGKPDRN</sequence>
<name>A0A521F6V2_9SPHI</name>
<evidence type="ECO:0000313" key="2">
    <source>
        <dbReference type="EMBL" id="SMO91240.1"/>
    </source>
</evidence>
<feature type="region of interest" description="Disordered" evidence="1">
    <location>
        <begin position="25"/>
        <end position="53"/>
    </location>
</feature>
<keyword evidence="3" id="KW-1185">Reference proteome</keyword>
<accession>A0A521F6V2</accession>
<feature type="region of interest" description="Disordered" evidence="1">
    <location>
        <begin position="68"/>
        <end position="93"/>
    </location>
</feature>
<evidence type="ECO:0000256" key="1">
    <source>
        <dbReference type="SAM" id="MobiDB-lite"/>
    </source>
</evidence>